<evidence type="ECO:0008006" key="5">
    <source>
        <dbReference type="Google" id="ProtNLM"/>
    </source>
</evidence>
<feature type="transmembrane region" description="Helical" evidence="2">
    <location>
        <begin position="243"/>
        <end position="269"/>
    </location>
</feature>
<feature type="transmembrane region" description="Helical" evidence="2">
    <location>
        <begin position="172"/>
        <end position="191"/>
    </location>
</feature>
<keyword evidence="4" id="KW-1185">Reference proteome</keyword>
<dbReference type="Proteomes" id="UP000778970">
    <property type="component" value="Unassembled WGS sequence"/>
</dbReference>
<sequence length="334" mass="36097">MVFLRTPFGSIDSDKLRHRLIVAQLVGAPVGLVVLGWLLVNELPLQQLQENWIGLASSVLLGLLGLELFGVRLWLMARLFALDAPVRAVWRVHVVTMFYYFFLPAGVGYDLVRAAKLGAASSRAGGWRLAGLASMERVAGGLGLVLLLLVGLPFTDFAQGSDLRWLNPSPRVWWTLVAGLVVLVGLVYLLARRRYPTLRLLYPATLVSALAYAVLAAGIWTAAEAWGVAIEPTEVLVALAGTLLFQLIPVNLVGVSFGEVAAVAIYMAYGLARPEAVLLTTVAYLQRLAAALAGGGLEGVASARWLLTRRQEGPVPADRPHPVDLTNPEPEQRR</sequence>
<dbReference type="AlphaFoldDB" id="A0A934QHC9"/>
<keyword evidence="2" id="KW-1133">Transmembrane helix</keyword>
<organism evidence="3 4">
    <name type="scientific">Rhodovibrio salinarum</name>
    <dbReference type="NCBI Taxonomy" id="1087"/>
    <lineage>
        <taxon>Bacteria</taxon>
        <taxon>Pseudomonadati</taxon>
        <taxon>Pseudomonadota</taxon>
        <taxon>Alphaproteobacteria</taxon>
        <taxon>Rhodospirillales</taxon>
        <taxon>Rhodovibrionaceae</taxon>
        <taxon>Rhodovibrio</taxon>
    </lineage>
</organism>
<proteinExistence type="predicted"/>
<keyword evidence="2" id="KW-0472">Membrane</keyword>
<feature type="transmembrane region" description="Helical" evidence="2">
    <location>
        <begin position="20"/>
        <end position="40"/>
    </location>
</feature>
<evidence type="ECO:0000256" key="2">
    <source>
        <dbReference type="SAM" id="Phobius"/>
    </source>
</evidence>
<evidence type="ECO:0000313" key="3">
    <source>
        <dbReference type="EMBL" id="MBK1696707.1"/>
    </source>
</evidence>
<accession>A0A934QHC9</accession>
<gene>
    <name evidence="3" type="ORF">CKO21_05560</name>
</gene>
<reference evidence="3" key="1">
    <citation type="submission" date="2017-08" db="EMBL/GenBank/DDBJ databases">
        <authorList>
            <person name="Imhoff J.F."/>
            <person name="Rahn T."/>
            <person name="Kuenzel S."/>
            <person name="Neulinger S.C."/>
        </authorList>
    </citation>
    <scope>NUCLEOTIDE SEQUENCE</scope>
    <source>
        <strain evidence="3">DSM 9154</strain>
    </source>
</reference>
<keyword evidence="2" id="KW-0812">Transmembrane</keyword>
<dbReference type="EMBL" id="NRRE01000020">
    <property type="protein sequence ID" value="MBK1696707.1"/>
    <property type="molecule type" value="Genomic_DNA"/>
</dbReference>
<reference evidence="3" key="2">
    <citation type="journal article" date="2020" name="Microorganisms">
        <title>Osmotic Adaptation and Compatible Solute Biosynthesis of Phototrophic Bacteria as Revealed from Genome Analyses.</title>
        <authorList>
            <person name="Imhoff J.F."/>
            <person name="Rahn T."/>
            <person name="Kunzel S."/>
            <person name="Keller A."/>
            <person name="Neulinger S.C."/>
        </authorList>
    </citation>
    <scope>NUCLEOTIDE SEQUENCE</scope>
    <source>
        <strain evidence="3">DSM 9154</strain>
    </source>
</reference>
<evidence type="ECO:0000256" key="1">
    <source>
        <dbReference type="SAM" id="MobiDB-lite"/>
    </source>
</evidence>
<feature type="transmembrane region" description="Helical" evidence="2">
    <location>
        <begin position="88"/>
        <end position="109"/>
    </location>
</feature>
<comment type="caution">
    <text evidence="3">The sequence shown here is derived from an EMBL/GenBank/DDBJ whole genome shotgun (WGS) entry which is preliminary data.</text>
</comment>
<protein>
    <recommendedName>
        <fullName evidence="5">Flippase-like domain-containing protein</fullName>
    </recommendedName>
</protein>
<evidence type="ECO:0000313" key="4">
    <source>
        <dbReference type="Proteomes" id="UP000778970"/>
    </source>
</evidence>
<feature type="transmembrane region" description="Helical" evidence="2">
    <location>
        <begin position="129"/>
        <end position="152"/>
    </location>
</feature>
<feature type="transmembrane region" description="Helical" evidence="2">
    <location>
        <begin position="200"/>
        <end position="223"/>
    </location>
</feature>
<feature type="region of interest" description="Disordered" evidence="1">
    <location>
        <begin position="312"/>
        <end position="334"/>
    </location>
</feature>
<name>A0A934QHC9_9PROT</name>
<feature type="transmembrane region" description="Helical" evidence="2">
    <location>
        <begin position="52"/>
        <end position="76"/>
    </location>
</feature>